<feature type="compositionally biased region" description="Polar residues" evidence="1">
    <location>
        <begin position="78"/>
        <end position="94"/>
    </location>
</feature>
<gene>
    <name evidence="2" type="ORF">F441_03197</name>
</gene>
<reference evidence="2 3" key="1">
    <citation type="submission" date="2013-11" db="EMBL/GenBank/DDBJ databases">
        <title>The Genome Sequence of Phytophthora parasitica CJ01A1.</title>
        <authorList>
            <consortium name="The Broad Institute Genomics Platform"/>
            <person name="Russ C."/>
            <person name="Tyler B."/>
            <person name="Panabieres F."/>
            <person name="Shan W."/>
            <person name="Tripathy S."/>
            <person name="Grunwald N."/>
            <person name="Machado M."/>
            <person name="Johnson C.S."/>
            <person name="Walker B."/>
            <person name="Young S.K."/>
            <person name="Zeng Q."/>
            <person name="Gargeya S."/>
            <person name="Fitzgerald M."/>
            <person name="Haas B."/>
            <person name="Abouelleil A."/>
            <person name="Allen A.W."/>
            <person name="Alvarado L."/>
            <person name="Arachchi H.M."/>
            <person name="Berlin A.M."/>
            <person name="Chapman S.B."/>
            <person name="Gainer-Dewar J."/>
            <person name="Goldberg J."/>
            <person name="Griggs A."/>
            <person name="Gujja S."/>
            <person name="Hansen M."/>
            <person name="Howarth C."/>
            <person name="Imamovic A."/>
            <person name="Ireland A."/>
            <person name="Larimer J."/>
            <person name="McCowan C."/>
            <person name="Murphy C."/>
            <person name="Pearson M."/>
            <person name="Poon T.W."/>
            <person name="Priest M."/>
            <person name="Roberts A."/>
            <person name="Saif S."/>
            <person name="Shea T."/>
            <person name="Sisk P."/>
            <person name="Sykes S."/>
            <person name="Wortman J."/>
            <person name="Nusbaum C."/>
            <person name="Birren B."/>
        </authorList>
    </citation>
    <scope>NUCLEOTIDE SEQUENCE [LARGE SCALE GENOMIC DNA]</scope>
    <source>
        <strain evidence="2 3">CJ01A1</strain>
    </source>
</reference>
<feature type="compositionally biased region" description="Basic and acidic residues" evidence="1">
    <location>
        <begin position="106"/>
        <end position="137"/>
    </location>
</feature>
<organism evidence="2 3">
    <name type="scientific">Phytophthora nicotianae CJ01A1</name>
    <dbReference type="NCBI Taxonomy" id="1317063"/>
    <lineage>
        <taxon>Eukaryota</taxon>
        <taxon>Sar</taxon>
        <taxon>Stramenopiles</taxon>
        <taxon>Oomycota</taxon>
        <taxon>Peronosporomycetes</taxon>
        <taxon>Peronosporales</taxon>
        <taxon>Peronosporaceae</taxon>
        <taxon>Phytophthora</taxon>
    </lineage>
</organism>
<feature type="region of interest" description="Disordered" evidence="1">
    <location>
        <begin position="78"/>
        <end position="137"/>
    </location>
</feature>
<dbReference type="GO" id="GO:0003676">
    <property type="term" value="F:nucleic acid binding"/>
    <property type="evidence" value="ECO:0007669"/>
    <property type="project" value="InterPro"/>
</dbReference>
<evidence type="ECO:0000313" key="3">
    <source>
        <dbReference type="Proteomes" id="UP000018958"/>
    </source>
</evidence>
<dbReference type="AlphaFoldDB" id="W2XMM9"/>
<accession>W2XMM9</accession>
<dbReference type="GO" id="GO:0008270">
    <property type="term" value="F:zinc ion binding"/>
    <property type="evidence" value="ECO:0007669"/>
    <property type="project" value="InterPro"/>
</dbReference>
<evidence type="ECO:0000313" key="2">
    <source>
        <dbReference type="EMBL" id="ETP23717.1"/>
    </source>
</evidence>
<feature type="compositionally biased region" description="Basic and acidic residues" evidence="1">
    <location>
        <begin position="316"/>
        <end position="325"/>
    </location>
</feature>
<feature type="region of interest" description="Disordered" evidence="1">
    <location>
        <begin position="229"/>
        <end position="261"/>
    </location>
</feature>
<name>W2XMM9_PHYNI</name>
<feature type="region of interest" description="Disordered" evidence="1">
    <location>
        <begin position="296"/>
        <end position="325"/>
    </location>
</feature>
<dbReference type="SUPFAM" id="SSF57756">
    <property type="entry name" value="Retrovirus zinc finger-like domains"/>
    <property type="match status" value="1"/>
</dbReference>
<feature type="compositionally biased region" description="Basic and acidic residues" evidence="1">
    <location>
        <begin position="1"/>
        <end position="24"/>
    </location>
</feature>
<proteinExistence type="predicted"/>
<evidence type="ECO:0000256" key="1">
    <source>
        <dbReference type="SAM" id="MobiDB-lite"/>
    </source>
</evidence>
<dbReference type="EMBL" id="ANIX01000717">
    <property type="protein sequence ID" value="ETP23717.1"/>
    <property type="molecule type" value="Genomic_DNA"/>
</dbReference>
<sequence>MTKIAQEEQQRREERAEDSSRSNEEQTVSEEDGLQDNDRKVAKTGAVSKSDDLDDGEDWKSVSAQLSLFTGHCLLATDNTGAGPSNRGANSGAAQQGRRWQRKARERPDEWSKQCREQQQHRGRGRQRDRQEQRSDNDYACTRMTATVTTIKEKSKCPAECDLHEYVPEPQVEVTATTVVPKLMKKLAVADMVTDPNAVQEEFGNFGRGGFGGGRSFYGGGRWNNGNGGRGGFNGGGRGGYQGGWRNNQSSLQNYGPPGNRPVEQVKRETLCNYCFKPGHWWRECEVRIADQVGPVQQRQETQNAAAAEPAAPAEAKQEGNDQRQ</sequence>
<feature type="region of interest" description="Disordered" evidence="1">
    <location>
        <begin position="1"/>
        <end position="57"/>
    </location>
</feature>
<comment type="caution">
    <text evidence="2">The sequence shown here is derived from an EMBL/GenBank/DDBJ whole genome shotgun (WGS) entry which is preliminary data.</text>
</comment>
<evidence type="ECO:0008006" key="4">
    <source>
        <dbReference type="Google" id="ProtNLM"/>
    </source>
</evidence>
<dbReference type="Proteomes" id="UP000018958">
    <property type="component" value="Unassembled WGS sequence"/>
</dbReference>
<feature type="compositionally biased region" description="Low complexity" evidence="1">
    <location>
        <begin position="305"/>
        <end position="315"/>
    </location>
</feature>
<protein>
    <recommendedName>
        <fullName evidence="4">CCHC-type domain-containing protein</fullName>
    </recommendedName>
</protein>
<feature type="compositionally biased region" description="Gly residues" evidence="1">
    <location>
        <begin position="229"/>
        <end position="243"/>
    </location>
</feature>
<dbReference type="InterPro" id="IPR036875">
    <property type="entry name" value="Znf_CCHC_sf"/>
</dbReference>